<evidence type="ECO:0000259" key="2">
    <source>
        <dbReference type="PROSITE" id="PS50172"/>
    </source>
</evidence>
<dbReference type="InterPro" id="IPR047252">
    <property type="entry name" value="TP53BP1-like"/>
</dbReference>
<evidence type="ECO:0000313" key="4">
    <source>
        <dbReference type="Proteomes" id="UP001141552"/>
    </source>
</evidence>
<dbReference type="GO" id="GO:0045944">
    <property type="term" value="P:positive regulation of transcription by RNA polymerase II"/>
    <property type="evidence" value="ECO:0007669"/>
    <property type="project" value="TreeGrafter"/>
</dbReference>
<keyword evidence="4" id="KW-1185">Reference proteome</keyword>
<reference evidence="3" key="2">
    <citation type="journal article" date="2023" name="Plants (Basel)">
        <title>Annotation of the Turnera subulata (Passifloraceae) Draft Genome Reveals the S-Locus Evolved after the Divergence of Turneroideae from Passifloroideae in a Stepwise Manner.</title>
        <authorList>
            <person name="Henning P.M."/>
            <person name="Roalson E.H."/>
            <person name="Mir W."/>
            <person name="McCubbin A.G."/>
            <person name="Shore J.S."/>
        </authorList>
    </citation>
    <scope>NUCLEOTIDE SEQUENCE</scope>
    <source>
        <strain evidence="3">F60SS</strain>
    </source>
</reference>
<dbReference type="GO" id="GO:0005634">
    <property type="term" value="C:nucleus"/>
    <property type="evidence" value="ECO:0007669"/>
    <property type="project" value="TreeGrafter"/>
</dbReference>
<sequence>MASLGFRPPQFSEDLAWLPPWLHHHPQAQPSPSPRPESLTASGPVPKGLTFSRGNSSDVENLREERGGYNSCHLFLSGEDASERSITPSQPNVLHFRLYLSSDGDSECSQSRVLCSSEALCGSNKVKEVEDVESLAHPGGKLNESKTDVDAQAVNASPLCSGSVVKENVVSQLPTSHGDEARQSEENLDHNDDGLHVQSTSFVPATGTEDLQLDNADLRPANDFKDHESQCEEKSKLRHVKDVDVYDAIELSVAASEALVIHELIKEGSASEAVPAKAILDAALHLKRARLEVLEDSFSYLSDEIDGIDCLSDLDDLYMEDAFLDVGLSLSGHEDRNVQGSDVSKVEDTPVLHTQCVDKDPRDQEDVIVDHPALGFISNGGCLVGSVSPADCPAMETSHAFHNVQISLPHILAERFRSRWLGGWKVEETDAPAKFNNDRAKSIPHFFVGETSFLSESADIASDENSVVQKNESRCEIVSQSSIPFSGLHDKADEELLTEEIRSSNLAFVDPLCSVVPCSLSSESAGSPLPQNEGNKVVDDGNYVGHASELERGSLRRPPYLYVESQAPVRRQVGLLKNYSMCLPKRDAILDSDRLCDNRLVSSKCCTDLLSACQDMSCIRSSNQNNSKGLLPSIFAFENTSGGVNKENQGAVTVKNQVPETSNQMSNCDQPTKDEAEMHVLPLVPRRSPVILNRRLRCRLQPSALLANNLSIEKASKLSLEEANNFDDNLSKNSEKIQSIPQYLNTQKPVRKRVSFSEVEVELQGNKEIKTPKTTNRSRSSVRANKRLKHSSPWLDAQSEDVKKSFAGYMKEVKKLIFHGIEFLITGFSSKKEKEIIGQIQECGGVVLVDIPSPPSCSRAKRISRATLQLLPIVISLRKLQTSKFLYGCAVNAFILKAKWLSDSIAAGSILPPEKYMLISNRADLRNIRVGKPVCLDERIFHGVGIVLHGKHSFCTKLAVIIKHGGGQVFKTLQRLFQSLDAERISTGAIVAEDWGRALRHLRFCASERKIPMMSASWIAKSLHSGTLLPFKGKTDASGTTKESKLASYRDWSEEI</sequence>
<proteinExistence type="predicted"/>
<feature type="domain" description="BRCT" evidence="2">
    <location>
        <begin position="813"/>
        <end position="918"/>
    </location>
</feature>
<accession>A0A9Q0GA56</accession>
<dbReference type="InterPro" id="IPR036420">
    <property type="entry name" value="BRCT_dom_sf"/>
</dbReference>
<gene>
    <name evidence="3" type="ORF">Tsubulata_037278</name>
</gene>
<organism evidence="3 4">
    <name type="scientific">Turnera subulata</name>
    <dbReference type="NCBI Taxonomy" id="218843"/>
    <lineage>
        <taxon>Eukaryota</taxon>
        <taxon>Viridiplantae</taxon>
        <taxon>Streptophyta</taxon>
        <taxon>Embryophyta</taxon>
        <taxon>Tracheophyta</taxon>
        <taxon>Spermatophyta</taxon>
        <taxon>Magnoliopsida</taxon>
        <taxon>eudicotyledons</taxon>
        <taxon>Gunneridae</taxon>
        <taxon>Pentapetalae</taxon>
        <taxon>rosids</taxon>
        <taxon>fabids</taxon>
        <taxon>Malpighiales</taxon>
        <taxon>Passifloraceae</taxon>
        <taxon>Turnera</taxon>
    </lineage>
</organism>
<dbReference type="SMART" id="SM00292">
    <property type="entry name" value="BRCT"/>
    <property type="match status" value="2"/>
</dbReference>
<dbReference type="OrthoDB" id="646980at2759"/>
<dbReference type="SUPFAM" id="SSF52113">
    <property type="entry name" value="BRCT domain"/>
    <property type="match status" value="1"/>
</dbReference>
<name>A0A9Q0GA56_9ROSI</name>
<dbReference type="PROSITE" id="PS50172">
    <property type="entry name" value="BRCT"/>
    <property type="match status" value="2"/>
</dbReference>
<comment type="caution">
    <text evidence="3">The sequence shown here is derived from an EMBL/GenBank/DDBJ whole genome shotgun (WGS) entry which is preliminary data.</text>
</comment>
<dbReference type="AlphaFoldDB" id="A0A9Q0GA56"/>
<dbReference type="Proteomes" id="UP001141552">
    <property type="component" value="Unassembled WGS sequence"/>
</dbReference>
<protein>
    <recommendedName>
        <fullName evidence="2">BRCT domain-containing protein</fullName>
    </recommendedName>
</protein>
<dbReference type="EMBL" id="JAKUCV010001423">
    <property type="protein sequence ID" value="KAJ4846439.1"/>
    <property type="molecule type" value="Genomic_DNA"/>
</dbReference>
<feature type="domain" description="BRCT" evidence="2">
    <location>
        <begin position="936"/>
        <end position="1036"/>
    </location>
</feature>
<evidence type="ECO:0000313" key="3">
    <source>
        <dbReference type="EMBL" id="KAJ4846439.1"/>
    </source>
</evidence>
<dbReference type="GO" id="GO:0042393">
    <property type="term" value="F:histone binding"/>
    <property type="evidence" value="ECO:0007669"/>
    <property type="project" value="TreeGrafter"/>
</dbReference>
<feature type="compositionally biased region" description="Basic and acidic residues" evidence="1">
    <location>
        <begin position="177"/>
        <end position="195"/>
    </location>
</feature>
<dbReference type="PANTHER" id="PTHR15321">
    <property type="entry name" value="TUMOR SUPPRESSOR P53-BINDING PROTEIN 1"/>
    <property type="match status" value="1"/>
</dbReference>
<dbReference type="InterPro" id="IPR001357">
    <property type="entry name" value="BRCT_dom"/>
</dbReference>
<reference evidence="3" key="1">
    <citation type="submission" date="2022-02" db="EMBL/GenBank/DDBJ databases">
        <authorList>
            <person name="Henning P.M."/>
            <person name="McCubbin A.G."/>
            <person name="Shore J.S."/>
        </authorList>
    </citation>
    <scope>NUCLEOTIDE SEQUENCE</scope>
    <source>
        <strain evidence="3">F60SS</strain>
        <tissue evidence="3">Leaves</tissue>
    </source>
</reference>
<dbReference type="GO" id="GO:0000077">
    <property type="term" value="P:DNA damage checkpoint signaling"/>
    <property type="evidence" value="ECO:0007669"/>
    <property type="project" value="TreeGrafter"/>
</dbReference>
<feature type="region of interest" description="Disordered" evidence="1">
    <location>
        <begin position="22"/>
        <end position="63"/>
    </location>
</feature>
<feature type="region of interest" description="Disordered" evidence="1">
    <location>
        <begin position="173"/>
        <end position="199"/>
    </location>
</feature>
<dbReference type="PANTHER" id="PTHR15321:SF3">
    <property type="entry name" value="TP53-BINDING PROTEIN 1"/>
    <property type="match status" value="1"/>
</dbReference>
<dbReference type="Gene3D" id="3.40.50.10190">
    <property type="entry name" value="BRCT domain"/>
    <property type="match status" value="2"/>
</dbReference>
<evidence type="ECO:0000256" key="1">
    <source>
        <dbReference type="SAM" id="MobiDB-lite"/>
    </source>
</evidence>